<proteinExistence type="predicted"/>
<comment type="caution">
    <text evidence="2">The sequence shown here is derived from an EMBL/GenBank/DDBJ whole genome shotgun (WGS) entry which is preliminary data.</text>
</comment>
<evidence type="ECO:0000256" key="1">
    <source>
        <dbReference type="SAM" id="MobiDB-lite"/>
    </source>
</evidence>
<dbReference type="AlphaFoldDB" id="A0A0F9LEF0"/>
<accession>A0A0F9LEF0</accession>
<name>A0A0F9LEF0_9ZZZZ</name>
<reference evidence="2" key="1">
    <citation type="journal article" date="2015" name="Nature">
        <title>Complex archaea that bridge the gap between prokaryotes and eukaryotes.</title>
        <authorList>
            <person name="Spang A."/>
            <person name="Saw J.H."/>
            <person name="Jorgensen S.L."/>
            <person name="Zaremba-Niedzwiedzka K."/>
            <person name="Martijn J."/>
            <person name="Lind A.E."/>
            <person name="van Eijk R."/>
            <person name="Schleper C."/>
            <person name="Guy L."/>
            <person name="Ettema T.J."/>
        </authorList>
    </citation>
    <scope>NUCLEOTIDE SEQUENCE</scope>
</reference>
<gene>
    <name evidence="2" type="ORF">LCGC14_1224190</name>
</gene>
<sequence>MKQLICWAIGHEWRELLEIPYKITYEVQKTVYHRSYQILKYNEETILQKVCKRCGKIWDLDKPSHMPSSPTPPPPPPPPEM</sequence>
<protein>
    <submittedName>
        <fullName evidence="2">Uncharacterized protein</fullName>
    </submittedName>
</protein>
<feature type="region of interest" description="Disordered" evidence="1">
    <location>
        <begin position="59"/>
        <end position="81"/>
    </location>
</feature>
<feature type="compositionally biased region" description="Pro residues" evidence="1">
    <location>
        <begin position="69"/>
        <end position="81"/>
    </location>
</feature>
<evidence type="ECO:0000313" key="2">
    <source>
        <dbReference type="EMBL" id="KKM91853.1"/>
    </source>
</evidence>
<organism evidence="2">
    <name type="scientific">marine sediment metagenome</name>
    <dbReference type="NCBI Taxonomy" id="412755"/>
    <lineage>
        <taxon>unclassified sequences</taxon>
        <taxon>metagenomes</taxon>
        <taxon>ecological metagenomes</taxon>
    </lineage>
</organism>
<dbReference type="EMBL" id="LAZR01006476">
    <property type="protein sequence ID" value="KKM91853.1"/>
    <property type="molecule type" value="Genomic_DNA"/>
</dbReference>